<organism evidence="1 2">
    <name type="scientific">Oceanirhabdus seepicola</name>
    <dbReference type="NCBI Taxonomy" id="2828781"/>
    <lineage>
        <taxon>Bacteria</taxon>
        <taxon>Bacillati</taxon>
        <taxon>Bacillota</taxon>
        <taxon>Clostridia</taxon>
        <taxon>Eubacteriales</taxon>
        <taxon>Clostridiaceae</taxon>
        <taxon>Oceanirhabdus</taxon>
    </lineage>
</organism>
<comment type="caution">
    <text evidence="1">The sequence shown here is derived from an EMBL/GenBank/DDBJ whole genome shotgun (WGS) entry which is preliminary data.</text>
</comment>
<protein>
    <submittedName>
        <fullName evidence="1">Uncharacterized protein</fullName>
    </submittedName>
</protein>
<dbReference type="AlphaFoldDB" id="A0A9J6P545"/>
<gene>
    <name evidence="1" type="ORF">KDK92_16645</name>
</gene>
<keyword evidence="2" id="KW-1185">Reference proteome</keyword>
<reference evidence="1" key="2">
    <citation type="submission" date="2021-04" db="EMBL/GenBank/DDBJ databases">
        <authorList>
            <person name="Dong X."/>
        </authorList>
    </citation>
    <scope>NUCLEOTIDE SEQUENCE</scope>
    <source>
        <strain evidence="1">ZWT</strain>
    </source>
</reference>
<evidence type="ECO:0000313" key="1">
    <source>
        <dbReference type="EMBL" id="MCM1991364.1"/>
    </source>
</evidence>
<accession>A0A9J6P545</accession>
<dbReference type="RefSeq" id="WP_250860471.1">
    <property type="nucleotide sequence ID" value="NZ_JAGSOJ010000003.1"/>
</dbReference>
<reference evidence="1" key="1">
    <citation type="journal article" date="2021" name="mSystems">
        <title>Bacteria and Archaea Synergistically Convert Glycine Betaine to Biogenic Methane in the Formosa Cold Seep of the South China Sea.</title>
        <authorList>
            <person name="Li L."/>
            <person name="Zhang W."/>
            <person name="Zhang S."/>
            <person name="Song L."/>
            <person name="Sun Q."/>
            <person name="Zhang H."/>
            <person name="Xiang H."/>
            <person name="Dong X."/>
        </authorList>
    </citation>
    <scope>NUCLEOTIDE SEQUENCE</scope>
    <source>
        <strain evidence="1">ZWT</strain>
    </source>
</reference>
<dbReference type="EMBL" id="JAGSOJ010000003">
    <property type="protein sequence ID" value="MCM1991364.1"/>
    <property type="molecule type" value="Genomic_DNA"/>
</dbReference>
<name>A0A9J6P545_9CLOT</name>
<dbReference type="Proteomes" id="UP001056429">
    <property type="component" value="Unassembled WGS sequence"/>
</dbReference>
<sequence>MSHSLNSKDMMAFNTSKKETCSYNEYDTCGMCNRNTTLRYLVILEFMHFTSFFNFSTNGDDFKNKEQINGVKVRAGI</sequence>
<proteinExistence type="predicted"/>
<evidence type="ECO:0000313" key="2">
    <source>
        <dbReference type="Proteomes" id="UP001056429"/>
    </source>
</evidence>